<accession>A0ABT3SZP8</accession>
<dbReference type="RefSeq" id="WP_279254117.1">
    <property type="nucleotide sequence ID" value="NZ_SHNP01000008.1"/>
</dbReference>
<comment type="caution">
    <text evidence="11">The sequence shown here is derived from an EMBL/GenBank/DDBJ whole genome shotgun (WGS) entry which is preliminary data.</text>
</comment>
<keyword evidence="12" id="KW-1185">Reference proteome</keyword>
<evidence type="ECO:0000313" key="11">
    <source>
        <dbReference type="EMBL" id="MCX2975478.1"/>
    </source>
</evidence>
<keyword evidence="2" id="KW-0001">2Fe-2S</keyword>
<dbReference type="Gene3D" id="2.102.10.10">
    <property type="entry name" value="Rieske [2Fe-2S] iron-sulphur domain"/>
    <property type="match status" value="1"/>
</dbReference>
<keyword evidence="3" id="KW-0479">Metal-binding</keyword>
<dbReference type="InterPro" id="IPR015881">
    <property type="entry name" value="ARHD_Rieske_2Fe_2S"/>
</dbReference>
<evidence type="ECO:0000256" key="6">
    <source>
        <dbReference type="ARBA" id="ARBA00023002"/>
    </source>
</evidence>
<keyword evidence="7" id="KW-0408">Iron</keyword>
<dbReference type="PROSITE" id="PS51296">
    <property type="entry name" value="RIESKE"/>
    <property type="match status" value="1"/>
</dbReference>
<name>A0ABT3SZP8_9GAMM</name>
<dbReference type="PANTHER" id="PTHR43756:SF1">
    <property type="entry name" value="3-PHENYLPROPIONATE_CINNAMIC ACID DIOXYGENASE SUBUNIT ALPHA"/>
    <property type="match status" value="1"/>
</dbReference>
<dbReference type="InterPro" id="IPR001663">
    <property type="entry name" value="Rng_hydr_dOase-A"/>
</dbReference>
<keyword evidence="4" id="KW-0058">Aromatic hydrocarbons catabolism</keyword>
<dbReference type="CDD" id="cd08881">
    <property type="entry name" value="RHO_alpha_C_NDO-like"/>
    <property type="match status" value="1"/>
</dbReference>
<dbReference type="InterPro" id="IPR036922">
    <property type="entry name" value="Rieske_2Fe-2S_sf"/>
</dbReference>
<evidence type="ECO:0000256" key="5">
    <source>
        <dbReference type="ARBA" id="ARBA00022964"/>
    </source>
</evidence>
<organism evidence="11 12">
    <name type="scientific">Candidatus Seongchinamella marina</name>
    <dbReference type="NCBI Taxonomy" id="2518990"/>
    <lineage>
        <taxon>Bacteria</taxon>
        <taxon>Pseudomonadati</taxon>
        <taxon>Pseudomonadota</taxon>
        <taxon>Gammaproteobacteria</taxon>
        <taxon>Cellvibrionales</taxon>
        <taxon>Halieaceae</taxon>
        <taxon>Seongchinamella</taxon>
    </lineage>
</organism>
<keyword evidence="6" id="KW-0560">Oxidoreductase</keyword>
<feature type="domain" description="Rieske" evidence="10">
    <location>
        <begin position="38"/>
        <end position="147"/>
    </location>
</feature>
<sequence length="452" mass="51045">MIDLDELVNNDGSEQSREIFWNQDLYQLEIERVFGRCWLFLTHESLVPNYGDFVTSRMAEDEIIVCRQKDDSIRAFINSCTHRGNQVCHAESGNARAFICNYHGWAFGTDGALVDIPLEQRCHAQVNKEDCGLPQVRVESYRGFLYGCFDADAPSLEEYLGEFGWLLDTWMIGAGNGAELLGPPSKSILDCNWKVPAENFVGDAYHVGWTHAAALEVMGGELAGLAGNRADMPFDDMGKQFTTRHGHGFGVINNAATSIQVDRADYDKFIAEQLPKVAENLGEARANLFNGHWNSTLFPNNSFLYGTNTFKVWHPRGPHQIEVWTWTLVHKDMDLDLRKKIQKGAAFSFGTAGTLEADDGENMMTCTYSNRGSVTRRGTIRSTMGLNHEGPHPDYPGIVGASFIGETSYRGFYRFYKEMLKAENWYAIRDKDDSWDSTFENRDFWKNHPTAS</sequence>
<protein>
    <submittedName>
        <fullName evidence="11">Aromatic ring-hydroxylating dioxygenase subunit alpha</fullName>
    </submittedName>
</protein>
<evidence type="ECO:0000256" key="3">
    <source>
        <dbReference type="ARBA" id="ARBA00022723"/>
    </source>
</evidence>
<evidence type="ECO:0000256" key="7">
    <source>
        <dbReference type="ARBA" id="ARBA00023004"/>
    </source>
</evidence>
<comment type="similarity">
    <text evidence="1">Belongs to the bacterial ring-hydroxylating dioxygenase alpha subunit family.</text>
</comment>
<proteinExistence type="inferred from homology"/>
<evidence type="ECO:0000259" key="10">
    <source>
        <dbReference type="PROSITE" id="PS51296"/>
    </source>
</evidence>
<gene>
    <name evidence="11" type="ORF">EYC87_18005</name>
</gene>
<dbReference type="Pfam" id="PF00355">
    <property type="entry name" value="Rieske"/>
    <property type="match status" value="1"/>
</dbReference>
<dbReference type="SUPFAM" id="SSF50022">
    <property type="entry name" value="ISP domain"/>
    <property type="match status" value="1"/>
</dbReference>
<reference evidence="11" key="1">
    <citation type="submission" date="2019-02" db="EMBL/GenBank/DDBJ databases">
        <authorList>
            <person name="Li S.-H."/>
        </authorList>
    </citation>
    <scope>NUCLEOTIDE SEQUENCE</scope>
    <source>
        <strain evidence="11">IMCC8485</strain>
    </source>
</reference>
<dbReference type="InterPro" id="IPR043266">
    <property type="entry name" value="RHO_NdoB-like_C"/>
</dbReference>
<keyword evidence="9" id="KW-0520">NAD</keyword>
<dbReference type="InterPro" id="IPR017941">
    <property type="entry name" value="Rieske_2Fe-2S"/>
</dbReference>
<dbReference type="PANTHER" id="PTHR43756">
    <property type="entry name" value="CHOLINE MONOOXYGENASE, CHLOROPLASTIC"/>
    <property type="match status" value="1"/>
</dbReference>
<dbReference type="Proteomes" id="UP001143307">
    <property type="component" value="Unassembled WGS sequence"/>
</dbReference>
<dbReference type="Gene3D" id="3.90.380.10">
    <property type="entry name" value="Naphthalene 1,2-dioxygenase Alpha Subunit, Chain A, domain 1"/>
    <property type="match status" value="1"/>
</dbReference>
<evidence type="ECO:0000256" key="4">
    <source>
        <dbReference type="ARBA" id="ARBA00022797"/>
    </source>
</evidence>
<evidence type="ECO:0000256" key="2">
    <source>
        <dbReference type="ARBA" id="ARBA00022714"/>
    </source>
</evidence>
<dbReference type="PROSITE" id="PS00570">
    <property type="entry name" value="RING_HYDROXYL_ALPHA"/>
    <property type="match status" value="1"/>
</dbReference>
<dbReference type="PRINTS" id="PR00090">
    <property type="entry name" value="RNGDIOXGNASE"/>
</dbReference>
<dbReference type="SUPFAM" id="SSF55961">
    <property type="entry name" value="Bet v1-like"/>
    <property type="match status" value="1"/>
</dbReference>
<dbReference type="InterPro" id="IPR015879">
    <property type="entry name" value="Ring_hydroxy_dOase_asu_C_dom"/>
</dbReference>
<keyword evidence="8" id="KW-0411">Iron-sulfur</keyword>
<evidence type="ECO:0000256" key="9">
    <source>
        <dbReference type="ARBA" id="ARBA00023027"/>
    </source>
</evidence>
<evidence type="ECO:0000256" key="8">
    <source>
        <dbReference type="ARBA" id="ARBA00023014"/>
    </source>
</evidence>
<evidence type="ECO:0000256" key="1">
    <source>
        <dbReference type="ARBA" id="ARBA00008751"/>
    </source>
</evidence>
<dbReference type="Pfam" id="PF00848">
    <property type="entry name" value="Ring_hydroxyl_A"/>
    <property type="match status" value="1"/>
</dbReference>
<evidence type="ECO:0000313" key="12">
    <source>
        <dbReference type="Proteomes" id="UP001143307"/>
    </source>
</evidence>
<dbReference type="GO" id="GO:0051213">
    <property type="term" value="F:dioxygenase activity"/>
    <property type="evidence" value="ECO:0007669"/>
    <property type="project" value="UniProtKB-KW"/>
</dbReference>
<keyword evidence="5 11" id="KW-0223">Dioxygenase</keyword>
<dbReference type="EMBL" id="SHNP01000008">
    <property type="protein sequence ID" value="MCX2975478.1"/>
    <property type="molecule type" value="Genomic_DNA"/>
</dbReference>